<evidence type="ECO:0000313" key="2">
    <source>
        <dbReference type="Proteomes" id="UP001055811"/>
    </source>
</evidence>
<keyword evidence="2" id="KW-1185">Reference proteome</keyword>
<reference evidence="1 2" key="2">
    <citation type="journal article" date="2022" name="Mol. Ecol. Resour.">
        <title>The genomes of chicory, endive, great burdock and yacon provide insights into Asteraceae paleo-polyploidization history and plant inulin production.</title>
        <authorList>
            <person name="Fan W."/>
            <person name="Wang S."/>
            <person name="Wang H."/>
            <person name="Wang A."/>
            <person name="Jiang F."/>
            <person name="Liu H."/>
            <person name="Zhao H."/>
            <person name="Xu D."/>
            <person name="Zhang Y."/>
        </authorList>
    </citation>
    <scope>NUCLEOTIDE SEQUENCE [LARGE SCALE GENOMIC DNA]</scope>
    <source>
        <strain evidence="2">cv. Punajuju</strain>
        <tissue evidence="1">Leaves</tissue>
    </source>
</reference>
<accession>A0ACB9GFI6</accession>
<organism evidence="1 2">
    <name type="scientific">Cichorium intybus</name>
    <name type="common">Chicory</name>
    <dbReference type="NCBI Taxonomy" id="13427"/>
    <lineage>
        <taxon>Eukaryota</taxon>
        <taxon>Viridiplantae</taxon>
        <taxon>Streptophyta</taxon>
        <taxon>Embryophyta</taxon>
        <taxon>Tracheophyta</taxon>
        <taxon>Spermatophyta</taxon>
        <taxon>Magnoliopsida</taxon>
        <taxon>eudicotyledons</taxon>
        <taxon>Gunneridae</taxon>
        <taxon>Pentapetalae</taxon>
        <taxon>asterids</taxon>
        <taxon>campanulids</taxon>
        <taxon>Asterales</taxon>
        <taxon>Asteraceae</taxon>
        <taxon>Cichorioideae</taxon>
        <taxon>Cichorieae</taxon>
        <taxon>Cichoriinae</taxon>
        <taxon>Cichorium</taxon>
    </lineage>
</organism>
<dbReference type="Proteomes" id="UP001055811">
    <property type="component" value="Linkage Group LG02"/>
</dbReference>
<gene>
    <name evidence="1" type="ORF">L2E82_11844</name>
</gene>
<dbReference type="EMBL" id="CM042010">
    <property type="protein sequence ID" value="KAI3781818.1"/>
    <property type="molecule type" value="Genomic_DNA"/>
</dbReference>
<protein>
    <submittedName>
        <fullName evidence="1">Uncharacterized protein</fullName>
    </submittedName>
</protein>
<sequence length="360" mass="40280">MIEGIPAHLRSFNAFIEVGRLWGDVVVTDQCLEKNLDWSTGVVCVKTSKESRINENVEIRCGQSKYSIRAWEIDGKVFDQGFKLVTEESDNEGDDDLSDGDDDLADGDDDLVGESESEKEESDHEGDDEVSDGDEDLADGVSSENCDGQQDEEQEFDQNLAFSTTKYPTTSVEKQSSSVKENLCSVNQQDEGTRIRDSHEFEKTHKVVLEDSIGNSENLDINTPKKVAWEGSIGNSENLHFNIPKNGRSSAGKNQDKPNVDSFTFCGANNILQVNDNYEGGPRQLFEPLSVKLSVLLSRQTPIKDKLLRIQDKNEAYLEHSGIFARDNQTNTMERRVTRSQAKFQSLSQNYGGRLDRDSE</sequence>
<evidence type="ECO:0000313" key="1">
    <source>
        <dbReference type="EMBL" id="KAI3781818.1"/>
    </source>
</evidence>
<proteinExistence type="predicted"/>
<comment type="caution">
    <text evidence="1">The sequence shown here is derived from an EMBL/GenBank/DDBJ whole genome shotgun (WGS) entry which is preliminary data.</text>
</comment>
<name>A0ACB9GFI6_CICIN</name>
<reference evidence="2" key="1">
    <citation type="journal article" date="2022" name="Mol. Ecol. Resour.">
        <title>The genomes of chicory, endive, great burdock and yacon provide insights into Asteraceae palaeo-polyploidization history and plant inulin production.</title>
        <authorList>
            <person name="Fan W."/>
            <person name="Wang S."/>
            <person name="Wang H."/>
            <person name="Wang A."/>
            <person name="Jiang F."/>
            <person name="Liu H."/>
            <person name="Zhao H."/>
            <person name="Xu D."/>
            <person name="Zhang Y."/>
        </authorList>
    </citation>
    <scope>NUCLEOTIDE SEQUENCE [LARGE SCALE GENOMIC DNA]</scope>
    <source>
        <strain evidence="2">cv. Punajuju</strain>
    </source>
</reference>